<evidence type="ECO:0000313" key="1">
    <source>
        <dbReference type="EMBL" id="MBC8535039.1"/>
    </source>
</evidence>
<reference evidence="1" key="1">
    <citation type="submission" date="2020-08" db="EMBL/GenBank/DDBJ databases">
        <title>Genome public.</title>
        <authorList>
            <person name="Liu C."/>
            <person name="Sun Q."/>
        </authorList>
    </citation>
    <scope>NUCLEOTIDE SEQUENCE</scope>
    <source>
        <strain evidence="1">NSJ-40</strain>
    </source>
</reference>
<name>A0A926HSP6_9FIRM</name>
<dbReference type="RefSeq" id="WP_249320717.1">
    <property type="nucleotide sequence ID" value="NZ_JACRSN010000044.1"/>
</dbReference>
<dbReference type="SUPFAM" id="SSF48295">
    <property type="entry name" value="TrpR-like"/>
    <property type="match status" value="1"/>
</dbReference>
<dbReference type="GO" id="GO:0043565">
    <property type="term" value="F:sequence-specific DNA binding"/>
    <property type="evidence" value="ECO:0007669"/>
    <property type="project" value="InterPro"/>
</dbReference>
<dbReference type="EMBL" id="JACRSN010000044">
    <property type="protein sequence ID" value="MBC8535039.1"/>
    <property type="molecule type" value="Genomic_DNA"/>
</dbReference>
<dbReference type="GO" id="GO:0004803">
    <property type="term" value="F:transposase activity"/>
    <property type="evidence" value="ECO:0007669"/>
    <property type="project" value="InterPro"/>
</dbReference>
<organism evidence="1 2">
    <name type="scientific">Yeguia hominis</name>
    <dbReference type="NCBI Taxonomy" id="2763662"/>
    <lineage>
        <taxon>Bacteria</taxon>
        <taxon>Bacillati</taxon>
        <taxon>Bacillota</taxon>
        <taxon>Clostridia</taxon>
        <taxon>Eubacteriales</taxon>
        <taxon>Yeguiaceae</taxon>
        <taxon>Yeguia</taxon>
    </lineage>
</organism>
<sequence>MRYSYEYKKKCVELYRQGKWPETPDGVKEKRFHDTVRIWVRTEDACGPEALQHKNQNKVWTAEEKYELVAKVLAGASNTEIATAAGINAGLLYQWVRLLLCQDFVQIKMRQFSAFNLPRAQPACAFFHTLVRTHPAT</sequence>
<protein>
    <submittedName>
        <fullName evidence="1">Transposase</fullName>
    </submittedName>
</protein>
<dbReference type="Pfam" id="PF01527">
    <property type="entry name" value="HTH_Tnp_1"/>
    <property type="match status" value="1"/>
</dbReference>
<dbReference type="Proteomes" id="UP000651482">
    <property type="component" value="Unassembled WGS sequence"/>
</dbReference>
<dbReference type="InterPro" id="IPR010921">
    <property type="entry name" value="Trp_repressor/repl_initiator"/>
</dbReference>
<keyword evidence="2" id="KW-1185">Reference proteome</keyword>
<dbReference type="GO" id="GO:0006313">
    <property type="term" value="P:DNA transposition"/>
    <property type="evidence" value="ECO:0007669"/>
    <property type="project" value="InterPro"/>
</dbReference>
<proteinExistence type="predicted"/>
<dbReference type="AlphaFoldDB" id="A0A926HSP6"/>
<dbReference type="InterPro" id="IPR002514">
    <property type="entry name" value="Transposase_8"/>
</dbReference>
<comment type="caution">
    <text evidence="1">The sequence shown here is derived from an EMBL/GenBank/DDBJ whole genome shotgun (WGS) entry which is preliminary data.</text>
</comment>
<accession>A0A926HSP6</accession>
<evidence type="ECO:0000313" key="2">
    <source>
        <dbReference type="Proteomes" id="UP000651482"/>
    </source>
</evidence>
<feature type="non-terminal residue" evidence="1">
    <location>
        <position position="137"/>
    </location>
</feature>
<gene>
    <name evidence="1" type="ORF">IAG03_13885</name>
</gene>